<protein>
    <recommendedName>
        <fullName evidence="3">Imidazoleglycerol-phosphate synthase</fullName>
    </recommendedName>
</protein>
<reference evidence="1 2" key="1">
    <citation type="submission" date="2019-10" db="EMBL/GenBank/DDBJ databases">
        <title>Evaluation of single-gene subtyping targets for Pseudomonas.</title>
        <authorList>
            <person name="Reichler S.J."/>
            <person name="Orsi R.H."/>
            <person name="Wiedmann M."/>
            <person name="Martin N.H."/>
            <person name="Murphy S.I."/>
        </authorList>
    </citation>
    <scope>NUCLEOTIDE SEQUENCE [LARGE SCALE GENOMIC DNA]</scope>
    <source>
        <strain evidence="1 2">FSL R10-1637</strain>
    </source>
</reference>
<sequence>MSINSRDTLLASMNGENTTRGWGAITAFSRSRLNRLLEQQFINGYGKATYFPRISKNFDLPNSRKVALENLILGQPLISFENASLDASKVTVTFRLVGGAYSEVKSFSGEPDVLLTHTKIKETHGFTITATINLTVTRGDIDRVGRVTLDLSDAVDFTCNFGSLTGIKQEISKLLSAYFKALPAHKRIFQLGVLDLSGYNPLTPVRFYLRTQRAPGAEVSGADNVGDGAVLVFIDLAGSAAGKDFPTQSSGFRYFIPDDTLNGQDQYSAALVLHHSMLAEANADNMALLTTLLFPGHNHFEPISTHDPHDRIVLGNLAPSITLYSVEPTFSTVQAGGTQTFIFEDGEGKQVNATWRARSLNSFGSEGAGSMVGNVYTAAPRSSIGHDTLRVVVTGTYEKGGIKYEASALLLVAYEAASISPLVSERQVFAEASDYLPGSPKFAIAKQWINAEPIKFSASAADTDVVEWTLLDEGYGSIELTGNTVNYSLPDPSEIAGKDLFVQRVRAYNKTTQQEMVSSVLLSSWAHNVHIAPAFVENLIPNAQVQLSTDWNRPGTVTWSVVNGDGSVDENGMFTASNSSEPQTNVVLYSYMSDTGVGMSGFSVIETSGYTPQKSWDTVVITVKVIDGKSPADNEYQGSAYANGWQQVRLQTYLVTTGGELSSEEIDSLEVMDFESNQPVQNTDQFNEYGIPYGSEYDWAFAKQSNSFTMIGASNAVSNELFANATEDLYVVGRPLTAGQIQTRTFFVRFIDSNGTPHTSLIADNADAGKVFIKALPIPQLNRESYSFTKTRVLTEGDIVLDPQRPADEAPSFDYNYRTIDYYTIAYTGGQFKFANFERTDPTLNRKDINQSTIQWESDVLEETMFSYTGSAFFPPIGNAPKYLRFDPQLISMNENLIAKLATLEVDTAYSPSAGQLLVSLHRTDDVSYLSRSNAVRIKLYKGVDFEFQDVYGNFHGIKIAFPNASGENSRNDLILSTFLRDRESGEVIES</sequence>
<organism evidence="1 2">
    <name type="scientific">Pseudomonas helleri</name>
    <dbReference type="NCBI Taxonomy" id="1608996"/>
    <lineage>
        <taxon>Bacteria</taxon>
        <taxon>Pseudomonadati</taxon>
        <taxon>Pseudomonadota</taxon>
        <taxon>Gammaproteobacteria</taxon>
        <taxon>Pseudomonadales</taxon>
        <taxon>Pseudomonadaceae</taxon>
        <taxon>Pseudomonas</taxon>
    </lineage>
</organism>
<evidence type="ECO:0000313" key="1">
    <source>
        <dbReference type="EMBL" id="MQU05218.1"/>
    </source>
</evidence>
<comment type="caution">
    <text evidence="1">The sequence shown here is derived from an EMBL/GenBank/DDBJ whole genome shotgun (WGS) entry which is preliminary data.</text>
</comment>
<dbReference type="RefSeq" id="WP_153373264.1">
    <property type="nucleotide sequence ID" value="NZ_WIVU01000007.1"/>
</dbReference>
<dbReference type="EMBL" id="WIVU01000007">
    <property type="protein sequence ID" value="MQU05218.1"/>
    <property type="molecule type" value="Genomic_DNA"/>
</dbReference>
<dbReference type="Proteomes" id="UP000478064">
    <property type="component" value="Unassembled WGS sequence"/>
</dbReference>
<dbReference type="AlphaFoldDB" id="A0A6L5HQ26"/>
<name>A0A6L5HQ26_9PSED</name>
<gene>
    <name evidence="1" type="ORF">GHO27_05920</name>
</gene>
<evidence type="ECO:0000313" key="2">
    <source>
        <dbReference type="Proteomes" id="UP000478064"/>
    </source>
</evidence>
<proteinExistence type="predicted"/>
<accession>A0A6L5HQ26</accession>
<evidence type="ECO:0008006" key="3">
    <source>
        <dbReference type="Google" id="ProtNLM"/>
    </source>
</evidence>